<feature type="signal peptide" evidence="1">
    <location>
        <begin position="1"/>
        <end position="24"/>
    </location>
</feature>
<dbReference type="Proteomes" id="UP000059074">
    <property type="component" value="Unassembled WGS sequence"/>
</dbReference>
<organism evidence="2 3">
    <name type="scientific">Hyphomicrobium sulfonivorans</name>
    <dbReference type="NCBI Taxonomy" id="121290"/>
    <lineage>
        <taxon>Bacteria</taxon>
        <taxon>Pseudomonadati</taxon>
        <taxon>Pseudomonadota</taxon>
        <taxon>Alphaproteobacteria</taxon>
        <taxon>Hyphomicrobiales</taxon>
        <taxon>Hyphomicrobiaceae</taxon>
        <taxon>Hyphomicrobium</taxon>
    </lineage>
</organism>
<sequence length="164" mass="16853">MGTGAIRKALPIAVLASAATGLGAAAVSIGNGEGVVARGFQNAIADMDVQTASAARVSPVVAGTEDFWLSNVAHVSALDAKPVSIGDRITISANGRDRVLNVVNVDRVIDNNVVPVSSAGRPTPLLLVTCRDESNPRALPVRFVIEAGQEMPDVSSTAKTVRTL</sequence>
<dbReference type="AlphaFoldDB" id="A0A120CVV3"/>
<reference evidence="2 3" key="1">
    <citation type="submission" date="2015-10" db="EMBL/GenBank/DDBJ databases">
        <title>Transcriptomic analysis of a linuron degrading triple-species bacterial consortium.</title>
        <authorList>
            <person name="Albers P."/>
        </authorList>
    </citation>
    <scope>NUCLEOTIDE SEQUENCE [LARGE SCALE GENOMIC DNA]</scope>
    <source>
        <strain evidence="2 3">WDL6</strain>
    </source>
</reference>
<gene>
    <name evidence="2" type="ORF">APY04_1830</name>
</gene>
<evidence type="ECO:0000313" key="3">
    <source>
        <dbReference type="Proteomes" id="UP000059074"/>
    </source>
</evidence>
<dbReference type="EMBL" id="LMTR01000058">
    <property type="protein sequence ID" value="KWT68380.1"/>
    <property type="molecule type" value="Genomic_DNA"/>
</dbReference>
<name>A0A120CVV3_HYPSL</name>
<keyword evidence="3" id="KW-1185">Reference proteome</keyword>
<comment type="caution">
    <text evidence="2">The sequence shown here is derived from an EMBL/GenBank/DDBJ whole genome shotgun (WGS) entry which is preliminary data.</text>
</comment>
<dbReference type="PATRIC" id="fig|121290.4.peg.152"/>
<proteinExistence type="predicted"/>
<accession>A0A120CVV3</accession>
<dbReference type="OrthoDB" id="7932297at2"/>
<protein>
    <recommendedName>
        <fullName evidence="4">Class F sortase</fullName>
    </recommendedName>
</protein>
<evidence type="ECO:0000256" key="1">
    <source>
        <dbReference type="SAM" id="SignalP"/>
    </source>
</evidence>
<evidence type="ECO:0000313" key="2">
    <source>
        <dbReference type="EMBL" id="KWT68380.1"/>
    </source>
</evidence>
<feature type="chain" id="PRO_5007163954" description="Class F sortase" evidence="1">
    <location>
        <begin position="25"/>
        <end position="164"/>
    </location>
</feature>
<keyword evidence="1" id="KW-0732">Signal</keyword>
<dbReference type="RefSeq" id="WP_068461760.1">
    <property type="nucleotide sequence ID" value="NZ_LMTR01000058.1"/>
</dbReference>
<evidence type="ECO:0008006" key="4">
    <source>
        <dbReference type="Google" id="ProtNLM"/>
    </source>
</evidence>